<evidence type="ECO:0000256" key="4">
    <source>
        <dbReference type="ARBA" id="ARBA00023002"/>
    </source>
</evidence>
<proteinExistence type="inferred from homology"/>
<evidence type="ECO:0000256" key="3">
    <source>
        <dbReference type="ARBA" id="ARBA00022643"/>
    </source>
</evidence>
<evidence type="ECO:0000256" key="5">
    <source>
        <dbReference type="ARBA" id="ARBA00024042"/>
    </source>
</evidence>
<dbReference type="Proteomes" id="UP000294513">
    <property type="component" value="Unassembled WGS sequence"/>
</dbReference>
<evidence type="ECO:0000313" key="8">
    <source>
        <dbReference type="EMBL" id="TDD92605.1"/>
    </source>
</evidence>
<dbReference type="GO" id="GO:0016787">
    <property type="term" value="F:hydrolase activity"/>
    <property type="evidence" value="ECO:0007669"/>
    <property type="project" value="UniProtKB-KW"/>
</dbReference>
<dbReference type="InterPro" id="IPR001031">
    <property type="entry name" value="Thioesterase"/>
</dbReference>
<dbReference type="Gene3D" id="3.20.20.70">
    <property type="entry name" value="Aldolase class I"/>
    <property type="match status" value="1"/>
</dbReference>
<evidence type="ECO:0000256" key="2">
    <source>
        <dbReference type="ARBA" id="ARBA00022630"/>
    </source>
</evidence>
<evidence type="ECO:0000313" key="9">
    <source>
        <dbReference type="Proteomes" id="UP000294513"/>
    </source>
</evidence>
<feature type="region of interest" description="Disordered" evidence="6">
    <location>
        <begin position="254"/>
        <end position="273"/>
    </location>
</feature>
<evidence type="ECO:0000256" key="1">
    <source>
        <dbReference type="ARBA" id="ARBA00001917"/>
    </source>
</evidence>
<feature type="compositionally biased region" description="Basic and acidic residues" evidence="6">
    <location>
        <begin position="254"/>
        <end position="266"/>
    </location>
</feature>
<keyword evidence="9" id="KW-1185">Reference proteome</keyword>
<dbReference type="RefSeq" id="WP_131891864.1">
    <property type="nucleotide sequence ID" value="NZ_SMKU01000038.1"/>
</dbReference>
<dbReference type="Gene3D" id="3.40.50.1820">
    <property type="entry name" value="alpha/beta hydrolase"/>
    <property type="match status" value="1"/>
</dbReference>
<reference evidence="8 9" key="1">
    <citation type="submission" date="2019-03" db="EMBL/GenBank/DDBJ databases">
        <title>Draft genome sequences of novel Actinobacteria.</title>
        <authorList>
            <person name="Sahin N."/>
            <person name="Ay H."/>
            <person name="Saygin H."/>
        </authorList>
    </citation>
    <scope>NUCLEOTIDE SEQUENCE [LARGE SCALE GENOMIC DNA]</scope>
    <source>
        <strain evidence="8 9">H3C3</strain>
    </source>
</reference>
<gene>
    <name evidence="8" type="ORF">E1298_10660</name>
</gene>
<dbReference type="PROSITE" id="PS51349">
    <property type="entry name" value="FMN_HYDROXY_ACID_DH_2"/>
    <property type="match status" value="1"/>
</dbReference>
<comment type="similarity">
    <text evidence="5">Belongs to the FMN-dependent alpha-hydroxy acid dehydrogenase family.</text>
</comment>
<dbReference type="SMART" id="SM00824">
    <property type="entry name" value="PKS_TE"/>
    <property type="match status" value="1"/>
</dbReference>
<dbReference type="PROSITE" id="PS00557">
    <property type="entry name" value="FMN_HYDROXY_ACID_DH_1"/>
    <property type="match status" value="1"/>
</dbReference>
<sequence length="657" mass="69319">MTDTKSASAWIRSFHPKESGAARLVCFPHAGGAAKAFAGLSAALPADVELLAVQYPGRQDRHAEPCAGEIEALAAGTAEALAAYGDRPLFLLGHSMGALVAFETARLLAERGAVARVFVSAARPPSQDWQEPDVDALADEQVLSELRRLGGVPEPLLRDPESVREILRVLRADHRALRRYLGRNEAAVAVPITVLLADADPKNTLEQMRDWSRHTTRDQGVEMLSGGHFSLVEQPDGAVPVLVRHIRADIAAASRHEPGAASRHEPAAASRPAPADLVRDILVAGLGGRKPRLSTDLTTLEDAAREVLAPDAYGYAAGNSGTGATGRANREAFDRWRLLPRMLRGTGPRELSVSLLGERLPAPVLLAPVAAQTVVHPEGELAAARGAADAGVPLVLSTFASHSLEDVAKEAGPGPRWFQLYMPSQREVAESLVRRAEASGYTALVLTVDAPNFGYRPADLDAAYSPFLRGTGIANFTGDPAFLATLPPDADTMAMVVQWASVSTDPAFTWAGLPWLRELTRLPILVKGLLHPDDARLALEHGANGVIVSNHGGRQLDGGVAALDALPAVRAAVGEGVPVLMDSGVRTGTDVVKALALGADAVLYGRPYLYGLALDGRQGVEHVLRCLLAEIDLALGLSGCASAADVTAGLVVPRDQH</sequence>
<dbReference type="PANTHER" id="PTHR10578">
    <property type="entry name" value="S -2-HYDROXY-ACID OXIDASE-RELATED"/>
    <property type="match status" value="1"/>
</dbReference>
<keyword evidence="8" id="KW-0378">Hydrolase</keyword>
<comment type="caution">
    <text evidence="8">The sequence shown here is derived from an EMBL/GenBank/DDBJ whole genome shotgun (WGS) entry which is preliminary data.</text>
</comment>
<accession>A0A4R5C1G3</accession>
<dbReference type="InterPro" id="IPR000262">
    <property type="entry name" value="FMN-dep_DH"/>
</dbReference>
<dbReference type="GO" id="GO:0016614">
    <property type="term" value="F:oxidoreductase activity, acting on CH-OH group of donors"/>
    <property type="evidence" value="ECO:0007669"/>
    <property type="project" value="UniProtKB-ARBA"/>
</dbReference>
<dbReference type="FunFam" id="3.20.20.70:FF:000029">
    <property type="entry name" value="L-lactate dehydrogenase"/>
    <property type="match status" value="1"/>
</dbReference>
<dbReference type="InterPro" id="IPR008259">
    <property type="entry name" value="FMN_hydac_DH_AS"/>
</dbReference>
<organism evidence="8 9">
    <name type="scientific">Actinomadura rubrisoli</name>
    <dbReference type="NCBI Taxonomy" id="2530368"/>
    <lineage>
        <taxon>Bacteria</taxon>
        <taxon>Bacillati</taxon>
        <taxon>Actinomycetota</taxon>
        <taxon>Actinomycetes</taxon>
        <taxon>Streptosporangiales</taxon>
        <taxon>Thermomonosporaceae</taxon>
        <taxon>Actinomadura</taxon>
    </lineage>
</organism>
<dbReference type="EMBL" id="SMKU01000038">
    <property type="protein sequence ID" value="TDD92605.1"/>
    <property type="molecule type" value="Genomic_DNA"/>
</dbReference>
<keyword evidence="3" id="KW-0288">FMN</keyword>
<name>A0A4R5C1G3_9ACTN</name>
<dbReference type="SUPFAM" id="SSF53474">
    <property type="entry name" value="alpha/beta-Hydrolases"/>
    <property type="match status" value="1"/>
</dbReference>
<dbReference type="GO" id="GO:0010181">
    <property type="term" value="F:FMN binding"/>
    <property type="evidence" value="ECO:0007669"/>
    <property type="project" value="UniProtKB-ARBA"/>
</dbReference>
<dbReference type="Pfam" id="PF01070">
    <property type="entry name" value="FMN_dh"/>
    <property type="match status" value="1"/>
</dbReference>
<dbReference type="InterPro" id="IPR037396">
    <property type="entry name" value="FMN_HAD"/>
</dbReference>
<keyword evidence="4" id="KW-0560">Oxidoreductase</keyword>
<feature type="domain" description="FMN hydroxy acid dehydrogenase" evidence="7">
    <location>
        <begin position="289"/>
        <end position="656"/>
    </location>
</feature>
<dbReference type="InterPro" id="IPR029058">
    <property type="entry name" value="AB_hydrolase_fold"/>
</dbReference>
<comment type="cofactor">
    <cofactor evidence="1">
        <name>FMN</name>
        <dbReference type="ChEBI" id="CHEBI:58210"/>
    </cofactor>
</comment>
<dbReference type="SUPFAM" id="SSF51395">
    <property type="entry name" value="FMN-linked oxidoreductases"/>
    <property type="match status" value="1"/>
</dbReference>
<evidence type="ECO:0000256" key="6">
    <source>
        <dbReference type="SAM" id="MobiDB-lite"/>
    </source>
</evidence>
<dbReference type="OrthoDB" id="9770452at2"/>
<keyword evidence="2" id="KW-0285">Flavoprotein</keyword>
<dbReference type="AlphaFoldDB" id="A0A4R5C1G3"/>
<dbReference type="InterPro" id="IPR013785">
    <property type="entry name" value="Aldolase_TIM"/>
</dbReference>
<dbReference type="InterPro" id="IPR020802">
    <property type="entry name" value="TesA-like"/>
</dbReference>
<evidence type="ECO:0000259" key="7">
    <source>
        <dbReference type="PROSITE" id="PS51349"/>
    </source>
</evidence>
<dbReference type="Pfam" id="PF00975">
    <property type="entry name" value="Thioesterase"/>
    <property type="match status" value="1"/>
</dbReference>
<dbReference type="PANTHER" id="PTHR10578:SF143">
    <property type="entry name" value="FMN-DEPENDENT ALPHA-HYDROXY ACID DEHYDROGENASE PB1A11.03"/>
    <property type="match status" value="1"/>
</dbReference>
<protein>
    <submittedName>
        <fullName evidence="8">Alpha/beta fold hydrolase</fullName>
    </submittedName>
</protein>